<dbReference type="OrthoDB" id="5125523at2"/>
<dbReference type="HOGENOM" id="CLU_996353_0_0_11"/>
<reference evidence="3 4" key="1">
    <citation type="journal article" date="2010" name="Stand. Genomic Sci.">
        <title>Complete genome sequence of Cellulomonas flavigena type strain (134).</title>
        <authorList>
            <person name="Abt B."/>
            <person name="Foster B."/>
            <person name="Lapidus A."/>
            <person name="Clum A."/>
            <person name="Sun H."/>
            <person name="Pukall R."/>
            <person name="Lucas S."/>
            <person name="Glavina Del Rio T."/>
            <person name="Nolan M."/>
            <person name="Tice H."/>
            <person name="Cheng J.F."/>
            <person name="Pitluck S."/>
            <person name="Liolios K."/>
            <person name="Ivanova N."/>
            <person name="Mavromatis K."/>
            <person name="Ovchinnikova G."/>
            <person name="Pati A."/>
            <person name="Goodwin L."/>
            <person name="Chen A."/>
            <person name="Palaniappan K."/>
            <person name="Land M."/>
            <person name="Hauser L."/>
            <person name="Chang Y.J."/>
            <person name="Jeffries C.D."/>
            <person name="Rohde M."/>
            <person name="Goker M."/>
            <person name="Woyke T."/>
            <person name="Bristow J."/>
            <person name="Eisen J.A."/>
            <person name="Markowitz V."/>
            <person name="Hugenholtz P."/>
            <person name="Kyrpides N.C."/>
            <person name="Klenk H.P."/>
        </authorList>
    </citation>
    <scope>NUCLEOTIDE SEQUENCE [LARGE SCALE GENOMIC DNA]</scope>
    <source>
        <strain evidence="4">ATCC 482 / DSM 20109 / BCRC 11376 / JCM 18109 / NBRC 3775 / NCIMB 8073 / NRS 134</strain>
    </source>
</reference>
<name>D5UBI3_CELFN</name>
<evidence type="ECO:0000256" key="2">
    <source>
        <dbReference type="SAM" id="Phobius"/>
    </source>
</evidence>
<organism evidence="3 4">
    <name type="scientific">Cellulomonas flavigena (strain ATCC 482 / DSM 20109 / BCRC 11376 / JCM 18109 / NBRC 3775 / NCIMB 8073 / NRS 134)</name>
    <dbReference type="NCBI Taxonomy" id="446466"/>
    <lineage>
        <taxon>Bacteria</taxon>
        <taxon>Bacillati</taxon>
        <taxon>Actinomycetota</taxon>
        <taxon>Actinomycetes</taxon>
        <taxon>Micrococcales</taxon>
        <taxon>Cellulomonadaceae</taxon>
        <taxon>Cellulomonas</taxon>
    </lineage>
</organism>
<gene>
    <name evidence="3" type="ordered locus">Cfla_1174</name>
</gene>
<dbReference type="eggNOG" id="COG4652">
    <property type="taxonomic scope" value="Bacteria"/>
</dbReference>
<feature type="transmembrane region" description="Helical" evidence="2">
    <location>
        <begin position="7"/>
        <end position="25"/>
    </location>
</feature>
<feature type="region of interest" description="Disordered" evidence="1">
    <location>
        <begin position="233"/>
        <end position="279"/>
    </location>
</feature>
<dbReference type="RefSeq" id="WP_013116412.1">
    <property type="nucleotide sequence ID" value="NC_014151.1"/>
</dbReference>
<sequence>MTHRGTRLAYVLVLLYAAATAFLVVRGLEESGVLGADHLLHVSGEGGAGGAAAVAALTEVSREQRVDVGRLVDDVLASGELRHLYLAVGRPDGPRASWAQEGYPAFVPQGRTQVHALAELGHLDPRGGYVVFGDAGGRDAVADAVRALGYQVETRAYYDAGAIAQWVGHQPFGTGLLVVALLVVVVVAAGVLAGVKGYAVQRLHGPCSALRGSGCSPTARSAARRTVPCWSRRSWSSSTPRAGSSRPPTTWRGPARERCSSATRRPPWRPPGRPDWWTS</sequence>
<keyword evidence="2" id="KW-0812">Transmembrane</keyword>
<protein>
    <submittedName>
        <fullName evidence="3">Uncharacterized protein</fullName>
    </submittedName>
</protein>
<evidence type="ECO:0000313" key="3">
    <source>
        <dbReference type="EMBL" id="ADG74078.1"/>
    </source>
</evidence>
<dbReference type="KEGG" id="cfl:Cfla_1174"/>
<dbReference type="EMBL" id="CP001964">
    <property type="protein sequence ID" value="ADG74078.1"/>
    <property type="molecule type" value="Genomic_DNA"/>
</dbReference>
<keyword evidence="2" id="KW-1133">Transmembrane helix</keyword>
<accession>D5UBI3</accession>
<proteinExistence type="predicted"/>
<evidence type="ECO:0000256" key="1">
    <source>
        <dbReference type="SAM" id="MobiDB-lite"/>
    </source>
</evidence>
<dbReference type="AlphaFoldDB" id="D5UBI3"/>
<feature type="transmembrane region" description="Helical" evidence="2">
    <location>
        <begin position="175"/>
        <end position="195"/>
    </location>
</feature>
<dbReference type="Proteomes" id="UP000000849">
    <property type="component" value="Chromosome"/>
</dbReference>
<keyword evidence="4" id="KW-1185">Reference proteome</keyword>
<feature type="compositionally biased region" description="Polar residues" evidence="1">
    <location>
        <begin position="239"/>
        <end position="248"/>
    </location>
</feature>
<evidence type="ECO:0000313" key="4">
    <source>
        <dbReference type="Proteomes" id="UP000000849"/>
    </source>
</evidence>
<keyword evidence="2" id="KW-0472">Membrane</keyword>